<name>A0A183DT40_9BILA</name>
<organism evidence="4">
    <name type="scientific">Gongylonema pulchrum</name>
    <dbReference type="NCBI Taxonomy" id="637853"/>
    <lineage>
        <taxon>Eukaryota</taxon>
        <taxon>Metazoa</taxon>
        <taxon>Ecdysozoa</taxon>
        <taxon>Nematoda</taxon>
        <taxon>Chromadorea</taxon>
        <taxon>Rhabditida</taxon>
        <taxon>Spirurina</taxon>
        <taxon>Spiruromorpha</taxon>
        <taxon>Spiruroidea</taxon>
        <taxon>Gongylonematidae</taxon>
        <taxon>Gongylonema</taxon>
    </lineage>
</organism>
<keyword evidence="3" id="KW-1185">Reference proteome</keyword>
<gene>
    <name evidence="2" type="ORF">GPUH_LOCUS11881</name>
</gene>
<evidence type="ECO:0000313" key="3">
    <source>
        <dbReference type="Proteomes" id="UP000271098"/>
    </source>
</evidence>
<evidence type="ECO:0000313" key="4">
    <source>
        <dbReference type="WBParaSite" id="GPUH_0001189501-mRNA-1"/>
    </source>
</evidence>
<dbReference type="Proteomes" id="UP000271098">
    <property type="component" value="Unassembled WGS sequence"/>
</dbReference>
<dbReference type="WBParaSite" id="GPUH_0001189501-mRNA-1">
    <property type="protein sequence ID" value="GPUH_0001189501-mRNA-1"/>
    <property type="gene ID" value="GPUH_0001189501"/>
</dbReference>
<evidence type="ECO:0000313" key="2">
    <source>
        <dbReference type="EMBL" id="VDN19433.1"/>
    </source>
</evidence>
<protein>
    <submittedName>
        <fullName evidence="4">DUF1713 domain-containing protein</fullName>
    </submittedName>
</protein>
<feature type="compositionally biased region" description="Basic and acidic residues" evidence="1">
    <location>
        <begin position="59"/>
        <end position="83"/>
    </location>
</feature>
<feature type="region of interest" description="Disordered" evidence="1">
    <location>
        <begin position="54"/>
        <end position="83"/>
    </location>
</feature>
<reference evidence="2 3" key="2">
    <citation type="submission" date="2018-11" db="EMBL/GenBank/DDBJ databases">
        <authorList>
            <consortium name="Pathogen Informatics"/>
        </authorList>
    </citation>
    <scope>NUCLEOTIDE SEQUENCE [LARGE SCALE GENOMIC DNA]</scope>
</reference>
<reference evidence="4" key="1">
    <citation type="submission" date="2016-06" db="UniProtKB">
        <authorList>
            <consortium name="WormBaseParasite"/>
        </authorList>
    </citation>
    <scope>IDENTIFICATION</scope>
</reference>
<sequence length="130" mass="14763">MHMRATATFFGRSTTGWTFATGALNSFFGGSRFRTNTLLAATYGTERMLTFGAGSSKAAADKKEGESKKQSSKKEEKEVTMKGHELKLREMLIPKKRKRVYAKIKRGIKRRAREERKLNEKRLKLLETSG</sequence>
<dbReference type="AlphaFoldDB" id="A0A183DT40"/>
<dbReference type="EMBL" id="UYRT01078871">
    <property type="protein sequence ID" value="VDN19433.1"/>
    <property type="molecule type" value="Genomic_DNA"/>
</dbReference>
<proteinExistence type="predicted"/>
<accession>A0A183DT40</accession>
<evidence type="ECO:0000256" key="1">
    <source>
        <dbReference type="SAM" id="MobiDB-lite"/>
    </source>
</evidence>